<keyword evidence="13" id="KW-1185">Reference proteome</keyword>
<protein>
    <recommendedName>
        <fullName evidence="10">Deoxyuridine 5'-triphosphate nucleotidohydrolase</fullName>
        <shortName evidence="10">dUTPase</shortName>
        <ecNumber evidence="10">3.6.1.23</ecNumber>
    </recommendedName>
    <alternativeName>
        <fullName evidence="10">dUTP pyrophosphatase</fullName>
    </alternativeName>
</protein>
<comment type="function">
    <text evidence="10">Involved in nucleotide metabolism via production of dUMP, the immediate precursor of thymidine nucleotides, and decreases the intracellular concentration of dUTP so that uracil cannot be incorporated into DNA.</text>
</comment>
<comment type="catalytic activity">
    <reaction evidence="9 10">
        <text>dUTP + H2O = dUMP + diphosphate + H(+)</text>
        <dbReference type="Rhea" id="RHEA:10248"/>
        <dbReference type="ChEBI" id="CHEBI:15377"/>
        <dbReference type="ChEBI" id="CHEBI:15378"/>
        <dbReference type="ChEBI" id="CHEBI:33019"/>
        <dbReference type="ChEBI" id="CHEBI:61555"/>
        <dbReference type="ChEBI" id="CHEBI:246422"/>
        <dbReference type="EC" id="3.6.1.23"/>
    </reaction>
</comment>
<name>A0A4P9ZPG2_9FUNG</name>
<dbReference type="PANTHER" id="PTHR11241:SF0">
    <property type="entry name" value="DEOXYURIDINE 5'-TRIPHOSPHATE NUCLEOTIDOHYDROLASE"/>
    <property type="match status" value="1"/>
</dbReference>
<keyword evidence="8 10" id="KW-0546">Nucleotide metabolism</keyword>
<evidence type="ECO:0000256" key="1">
    <source>
        <dbReference type="ARBA" id="ARBA00001946"/>
    </source>
</evidence>
<dbReference type="PANTHER" id="PTHR11241">
    <property type="entry name" value="DEOXYURIDINE 5'-TRIPHOSPHATE NUCLEOTIDOHYDROLASE"/>
    <property type="match status" value="1"/>
</dbReference>
<evidence type="ECO:0000256" key="8">
    <source>
        <dbReference type="ARBA" id="ARBA00023080"/>
    </source>
</evidence>
<dbReference type="Pfam" id="PF00692">
    <property type="entry name" value="dUTPase"/>
    <property type="match status" value="1"/>
</dbReference>
<dbReference type="NCBIfam" id="TIGR00576">
    <property type="entry name" value="dut"/>
    <property type="match status" value="1"/>
</dbReference>
<organism evidence="12 13">
    <name type="scientific">Dimargaris cristalligena</name>
    <dbReference type="NCBI Taxonomy" id="215637"/>
    <lineage>
        <taxon>Eukaryota</taxon>
        <taxon>Fungi</taxon>
        <taxon>Fungi incertae sedis</taxon>
        <taxon>Zoopagomycota</taxon>
        <taxon>Kickxellomycotina</taxon>
        <taxon>Dimargaritomycetes</taxon>
        <taxon>Dimargaritales</taxon>
        <taxon>Dimargaritaceae</taxon>
        <taxon>Dimargaris</taxon>
    </lineage>
</organism>
<evidence type="ECO:0000256" key="3">
    <source>
        <dbReference type="ARBA" id="ARBA00005142"/>
    </source>
</evidence>
<sequence length="146" mass="15275">MPPPPIAAPLLVVRKHAHAQLPKRGSAGAAGYDLYSCEDAVIPPQSRGLVDTGLSIKVPSGTYGRVAPRSGLAVKHFIDTGAGVVDEDYRGIVKVVLFNFGDKPFAIKIGDRIAQLVLERIVTPAVAEVADLDDTDRGEGGFGSTG</sequence>
<dbReference type="NCBIfam" id="NF001862">
    <property type="entry name" value="PRK00601.1"/>
    <property type="match status" value="1"/>
</dbReference>
<keyword evidence="10" id="KW-0479">Metal-binding</keyword>
<keyword evidence="6 10" id="KW-0378">Hydrolase</keyword>
<comment type="subunit">
    <text evidence="5 10">Homotrimer.</text>
</comment>
<dbReference type="SUPFAM" id="SSF51283">
    <property type="entry name" value="dUTPase-like"/>
    <property type="match status" value="1"/>
</dbReference>
<feature type="domain" description="dUTPase-like" evidence="11">
    <location>
        <begin position="18"/>
        <end position="146"/>
    </location>
</feature>
<keyword evidence="7 10" id="KW-0460">Magnesium</keyword>
<dbReference type="InterPro" id="IPR036157">
    <property type="entry name" value="dUTPase-like_sf"/>
</dbReference>
<proteinExistence type="inferred from homology"/>
<dbReference type="GO" id="GO:0004170">
    <property type="term" value="F:dUTP diphosphatase activity"/>
    <property type="evidence" value="ECO:0007669"/>
    <property type="project" value="UniProtKB-UniRule"/>
</dbReference>
<evidence type="ECO:0000256" key="6">
    <source>
        <dbReference type="ARBA" id="ARBA00022801"/>
    </source>
</evidence>
<reference evidence="13" key="1">
    <citation type="journal article" date="2018" name="Nat. Microbiol.">
        <title>Leveraging single-cell genomics to expand the fungal tree of life.</title>
        <authorList>
            <person name="Ahrendt S.R."/>
            <person name="Quandt C.A."/>
            <person name="Ciobanu D."/>
            <person name="Clum A."/>
            <person name="Salamov A."/>
            <person name="Andreopoulos B."/>
            <person name="Cheng J.F."/>
            <person name="Woyke T."/>
            <person name="Pelin A."/>
            <person name="Henrissat B."/>
            <person name="Reynolds N.K."/>
            <person name="Benny G.L."/>
            <person name="Smith M.E."/>
            <person name="James T.Y."/>
            <person name="Grigoriev I.V."/>
        </authorList>
    </citation>
    <scope>NUCLEOTIDE SEQUENCE [LARGE SCALE GENOMIC DNA]</scope>
    <source>
        <strain evidence="13">RSA 468</strain>
    </source>
</reference>
<evidence type="ECO:0000256" key="9">
    <source>
        <dbReference type="ARBA" id="ARBA00047686"/>
    </source>
</evidence>
<dbReference type="GO" id="GO:0006226">
    <property type="term" value="P:dUMP biosynthetic process"/>
    <property type="evidence" value="ECO:0007669"/>
    <property type="project" value="UniProtKB-UniRule"/>
</dbReference>
<evidence type="ECO:0000256" key="7">
    <source>
        <dbReference type="ARBA" id="ARBA00022842"/>
    </source>
</evidence>
<evidence type="ECO:0000313" key="13">
    <source>
        <dbReference type="Proteomes" id="UP000268162"/>
    </source>
</evidence>
<evidence type="ECO:0000313" key="12">
    <source>
        <dbReference type="EMBL" id="RKP35088.1"/>
    </source>
</evidence>
<dbReference type="InterPro" id="IPR008181">
    <property type="entry name" value="dUTPase"/>
</dbReference>
<accession>A0A4P9ZPG2</accession>
<comment type="similarity">
    <text evidence="4 10">Belongs to the dUTPase family.</text>
</comment>
<dbReference type="STRING" id="215637.A0A4P9ZPG2"/>
<feature type="non-terminal residue" evidence="12">
    <location>
        <position position="146"/>
    </location>
</feature>
<evidence type="ECO:0000256" key="4">
    <source>
        <dbReference type="ARBA" id="ARBA00006581"/>
    </source>
</evidence>
<gene>
    <name evidence="12" type="ORF">BJ085DRAFT_4611</name>
</gene>
<dbReference type="GO" id="GO:0046081">
    <property type="term" value="P:dUTP catabolic process"/>
    <property type="evidence" value="ECO:0007669"/>
    <property type="project" value="UniProtKB-UniRule"/>
</dbReference>
<dbReference type="InterPro" id="IPR033704">
    <property type="entry name" value="dUTPase_trimeric"/>
</dbReference>
<dbReference type="CDD" id="cd07557">
    <property type="entry name" value="trimeric_dUTPase"/>
    <property type="match status" value="1"/>
</dbReference>
<evidence type="ECO:0000256" key="2">
    <source>
        <dbReference type="ARBA" id="ARBA00003495"/>
    </source>
</evidence>
<comment type="function">
    <text evidence="2">This enzyme is involved in nucleotide metabolism: it produces dUMP, the immediate precursor of thymidine nucleotides and it decreases the intracellular concentration of dUTP so that uracil cannot be incorporated into DNA.</text>
</comment>
<dbReference type="Gene3D" id="2.70.40.10">
    <property type="match status" value="1"/>
</dbReference>
<dbReference type="EC" id="3.6.1.23" evidence="10"/>
<evidence type="ECO:0000256" key="5">
    <source>
        <dbReference type="ARBA" id="ARBA00011233"/>
    </source>
</evidence>
<evidence type="ECO:0000259" key="11">
    <source>
        <dbReference type="Pfam" id="PF00692"/>
    </source>
</evidence>
<comment type="pathway">
    <text evidence="3 10">Pyrimidine metabolism; dUMP biosynthesis; dUMP from dCTP (dUTP route): step 2/2.</text>
</comment>
<comment type="cofactor">
    <cofactor evidence="1 10">
        <name>Mg(2+)</name>
        <dbReference type="ChEBI" id="CHEBI:18420"/>
    </cofactor>
</comment>
<evidence type="ECO:0000256" key="10">
    <source>
        <dbReference type="RuleBase" id="RU367024"/>
    </source>
</evidence>
<dbReference type="EMBL" id="ML002964">
    <property type="protein sequence ID" value="RKP35088.1"/>
    <property type="molecule type" value="Genomic_DNA"/>
</dbReference>
<dbReference type="InterPro" id="IPR029054">
    <property type="entry name" value="dUTPase-like"/>
</dbReference>
<dbReference type="UniPathway" id="UPA00610">
    <property type="reaction ID" value="UER00666"/>
</dbReference>
<dbReference type="GO" id="GO:0000287">
    <property type="term" value="F:magnesium ion binding"/>
    <property type="evidence" value="ECO:0007669"/>
    <property type="project" value="UniProtKB-UniRule"/>
</dbReference>
<dbReference type="AlphaFoldDB" id="A0A4P9ZPG2"/>
<dbReference type="FunFam" id="2.70.40.10:FF:000004">
    <property type="entry name" value="Deoxyuridine triphosphatase"/>
    <property type="match status" value="1"/>
</dbReference>
<dbReference type="Proteomes" id="UP000268162">
    <property type="component" value="Unassembled WGS sequence"/>
</dbReference>